<dbReference type="PANTHER" id="PTHR43019:SF23">
    <property type="entry name" value="PROTEASE DO-LIKE 5, CHLOROPLASTIC"/>
    <property type="match status" value="1"/>
</dbReference>
<dbReference type="PANTHER" id="PTHR43019">
    <property type="entry name" value="SERINE ENDOPROTEASE DEGS"/>
    <property type="match status" value="1"/>
</dbReference>
<dbReference type="InterPro" id="IPR043504">
    <property type="entry name" value="Peptidase_S1_PA_chymotrypsin"/>
</dbReference>
<evidence type="ECO:0000313" key="7">
    <source>
        <dbReference type="Proteomes" id="UP001500432"/>
    </source>
</evidence>
<evidence type="ECO:0000313" key="6">
    <source>
        <dbReference type="EMBL" id="GAA2201829.1"/>
    </source>
</evidence>
<accession>A0ABN3BYQ1</accession>
<name>A0ABN3BYQ1_9MICC</name>
<organism evidence="6 7">
    <name type="scientific">Sinomonas flava</name>
    <dbReference type="NCBI Taxonomy" id="496857"/>
    <lineage>
        <taxon>Bacteria</taxon>
        <taxon>Bacillati</taxon>
        <taxon>Actinomycetota</taxon>
        <taxon>Actinomycetes</taxon>
        <taxon>Micrococcales</taxon>
        <taxon>Micrococcaceae</taxon>
        <taxon>Sinomonas</taxon>
    </lineage>
</organism>
<dbReference type="EMBL" id="BAAAQW010000008">
    <property type="protein sequence ID" value="GAA2201829.1"/>
    <property type="molecule type" value="Genomic_DNA"/>
</dbReference>
<dbReference type="GO" id="GO:0008233">
    <property type="term" value="F:peptidase activity"/>
    <property type="evidence" value="ECO:0007669"/>
    <property type="project" value="UniProtKB-KW"/>
</dbReference>
<dbReference type="NCBIfam" id="NF033740">
    <property type="entry name" value="MarP_fam_protase"/>
    <property type="match status" value="1"/>
</dbReference>
<dbReference type="GO" id="GO:0006508">
    <property type="term" value="P:proteolysis"/>
    <property type="evidence" value="ECO:0007669"/>
    <property type="project" value="UniProtKB-KW"/>
</dbReference>
<feature type="transmembrane region" description="Helical" evidence="5">
    <location>
        <begin position="6"/>
        <end position="24"/>
    </location>
</feature>
<reference evidence="6 7" key="1">
    <citation type="journal article" date="2019" name="Int. J. Syst. Evol. Microbiol.">
        <title>The Global Catalogue of Microorganisms (GCM) 10K type strain sequencing project: providing services to taxonomists for standard genome sequencing and annotation.</title>
        <authorList>
            <consortium name="The Broad Institute Genomics Platform"/>
            <consortium name="The Broad Institute Genome Sequencing Center for Infectious Disease"/>
            <person name="Wu L."/>
            <person name="Ma J."/>
        </authorList>
    </citation>
    <scope>NUCLEOTIDE SEQUENCE [LARGE SCALE GENOMIC DNA]</scope>
    <source>
        <strain evidence="6 7">JCM 16034</strain>
    </source>
</reference>
<keyword evidence="2 5" id="KW-0812">Transmembrane</keyword>
<proteinExistence type="predicted"/>
<comment type="subcellular location">
    <subcellularLocation>
        <location evidence="1">Membrane</location>
        <topology evidence="1">Multi-pass membrane protein</topology>
    </subcellularLocation>
</comment>
<keyword evidence="4 5" id="KW-0472">Membrane</keyword>
<sequence>MLLGVNLLDVLLLLVLVGYLANGIRAGFVVSLGGILGFVAGGVAAFFAVPLVSGWLVDSGWRVAGIIITAVLLMAAGNAVGSALGHRVRRGIRWKGATAVDRGLGGLVSVVVAALVVSMTAFTVSSIGVPLLSQQIADSKVVRAIDDLTPDPVKEQAAGLRAFVIGDGLPKLIEGIGPIQPVPVPDSVDTPELRAASESVLRITGTAYQCGQNQTGSGFVVSPGRVVTNAHVVAGVSEPVVEVQGGGARTGRVVYFDAVQDLAVIAVDGLRARQLPLTSTSPSGTTAAFAGYPLGGPYQVRPAVVQGTTTVLAPDIYGANEVPKRVYQLSGNVQQGNSGGPLLTLDGHVTGVVFAKSESTADVGYALTMEELSPVAQEAASLSQPVQPGTCTRK</sequence>
<dbReference type="InterPro" id="IPR001940">
    <property type="entry name" value="Peptidase_S1C"/>
</dbReference>
<dbReference type="InterPro" id="IPR047680">
    <property type="entry name" value="MarP-like"/>
</dbReference>
<feature type="transmembrane region" description="Helical" evidence="5">
    <location>
        <begin position="63"/>
        <end position="84"/>
    </location>
</feature>
<feature type="transmembrane region" description="Helical" evidence="5">
    <location>
        <begin position="36"/>
        <end position="57"/>
    </location>
</feature>
<gene>
    <name evidence="6" type="ORF">GCM10009849_27790</name>
</gene>
<evidence type="ECO:0000256" key="1">
    <source>
        <dbReference type="ARBA" id="ARBA00004141"/>
    </source>
</evidence>
<dbReference type="RefSeq" id="WP_344300352.1">
    <property type="nucleotide sequence ID" value="NZ_BAAAQW010000008.1"/>
</dbReference>
<comment type="caution">
    <text evidence="6">The sequence shown here is derived from an EMBL/GenBank/DDBJ whole genome shotgun (WGS) entry which is preliminary data.</text>
</comment>
<dbReference type="PRINTS" id="PR00834">
    <property type="entry name" value="PROTEASES2C"/>
</dbReference>
<feature type="transmembrane region" description="Helical" evidence="5">
    <location>
        <begin position="104"/>
        <end position="132"/>
    </location>
</feature>
<dbReference type="Pfam" id="PF02674">
    <property type="entry name" value="Colicin_V"/>
    <property type="match status" value="1"/>
</dbReference>
<keyword evidence="7" id="KW-1185">Reference proteome</keyword>
<dbReference type="SUPFAM" id="SSF50494">
    <property type="entry name" value="Trypsin-like serine proteases"/>
    <property type="match status" value="1"/>
</dbReference>
<keyword evidence="6" id="KW-0645">Protease</keyword>
<dbReference type="InterPro" id="IPR003825">
    <property type="entry name" value="Colicin-V_CvpA"/>
</dbReference>
<evidence type="ECO:0000256" key="5">
    <source>
        <dbReference type="SAM" id="Phobius"/>
    </source>
</evidence>
<evidence type="ECO:0000256" key="4">
    <source>
        <dbReference type="ARBA" id="ARBA00023136"/>
    </source>
</evidence>
<protein>
    <submittedName>
        <fullName evidence="6">MarP family serine protease</fullName>
    </submittedName>
</protein>
<keyword evidence="6" id="KW-0378">Hydrolase</keyword>
<dbReference type="Pfam" id="PF13365">
    <property type="entry name" value="Trypsin_2"/>
    <property type="match status" value="1"/>
</dbReference>
<keyword evidence="3 5" id="KW-1133">Transmembrane helix</keyword>
<dbReference type="Gene3D" id="2.40.10.10">
    <property type="entry name" value="Trypsin-like serine proteases"/>
    <property type="match status" value="2"/>
</dbReference>
<dbReference type="InterPro" id="IPR009003">
    <property type="entry name" value="Peptidase_S1_PA"/>
</dbReference>
<dbReference type="Proteomes" id="UP001500432">
    <property type="component" value="Unassembled WGS sequence"/>
</dbReference>
<evidence type="ECO:0000256" key="3">
    <source>
        <dbReference type="ARBA" id="ARBA00022989"/>
    </source>
</evidence>
<evidence type="ECO:0000256" key="2">
    <source>
        <dbReference type="ARBA" id="ARBA00022692"/>
    </source>
</evidence>